<dbReference type="InterPro" id="IPR038765">
    <property type="entry name" value="Papain-like_cys_pep_sf"/>
</dbReference>
<evidence type="ECO:0000313" key="4">
    <source>
        <dbReference type="WBParaSite" id="GPUH_0000925601-mRNA-1"/>
    </source>
</evidence>
<keyword evidence="3" id="KW-1185">Reference proteome</keyword>
<organism evidence="4">
    <name type="scientific">Gongylonema pulchrum</name>
    <dbReference type="NCBI Taxonomy" id="637853"/>
    <lineage>
        <taxon>Eukaryota</taxon>
        <taxon>Metazoa</taxon>
        <taxon>Ecdysozoa</taxon>
        <taxon>Nematoda</taxon>
        <taxon>Chromadorea</taxon>
        <taxon>Rhabditida</taxon>
        <taxon>Spirurina</taxon>
        <taxon>Spiruromorpha</taxon>
        <taxon>Spiruroidea</taxon>
        <taxon>Gongylonematidae</taxon>
        <taxon>Gongylonema</taxon>
    </lineage>
</organism>
<sequence>MQQDAHEFLNYLLNSISETLAEEKKAEKTYRMNGLMKKGSNGVLSSAAAHDSRTSCQPR</sequence>
<protein>
    <submittedName>
        <fullName evidence="4">UCH domain-containing protein</fullName>
    </submittedName>
</protein>
<proteinExistence type="predicted"/>
<dbReference type="OrthoDB" id="27652at2759"/>
<evidence type="ECO:0000256" key="1">
    <source>
        <dbReference type="SAM" id="MobiDB-lite"/>
    </source>
</evidence>
<dbReference type="AlphaFoldDB" id="A0A183DKK4"/>
<name>A0A183DKK4_9BILA</name>
<evidence type="ECO:0000313" key="3">
    <source>
        <dbReference type="Proteomes" id="UP000271098"/>
    </source>
</evidence>
<dbReference type="Gene3D" id="3.90.70.10">
    <property type="entry name" value="Cysteine proteinases"/>
    <property type="match status" value="1"/>
</dbReference>
<reference evidence="4" key="1">
    <citation type="submission" date="2016-06" db="UniProtKB">
        <authorList>
            <consortium name="WormBaseParasite"/>
        </authorList>
    </citation>
    <scope>IDENTIFICATION</scope>
</reference>
<dbReference type="Proteomes" id="UP000271098">
    <property type="component" value="Unassembled WGS sequence"/>
</dbReference>
<dbReference type="EMBL" id="UYRT01029452">
    <property type="protein sequence ID" value="VDK69786.1"/>
    <property type="molecule type" value="Genomic_DNA"/>
</dbReference>
<gene>
    <name evidence="2" type="ORF">GPUH_LOCUS9242</name>
</gene>
<accession>A0A183DKK4</accession>
<reference evidence="2 3" key="2">
    <citation type="submission" date="2018-11" db="EMBL/GenBank/DDBJ databases">
        <authorList>
            <consortium name="Pathogen Informatics"/>
        </authorList>
    </citation>
    <scope>NUCLEOTIDE SEQUENCE [LARGE SCALE GENOMIC DNA]</scope>
</reference>
<feature type="region of interest" description="Disordered" evidence="1">
    <location>
        <begin position="36"/>
        <end position="59"/>
    </location>
</feature>
<evidence type="ECO:0000313" key="2">
    <source>
        <dbReference type="EMBL" id="VDK69786.1"/>
    </source>
</evidence>
<dbReference type="SUPFAM" id="SSF54001">
    <property type="entry name" value="Cysteine proteinases"/>
    <property type="match status" value="1"/>
</dbReference>
<dbReference type="WBParaSite" id="GPUH_0000925601-mRNA-1">
    <property type="protein sequence ID" value="GPUH_0000925601-mRNA-1"/>
    <property type="gene ID" value="GPUH_0000925601"/>
</dbReference>